<dbReference type="FunFam" id="1.20.1720.10:FF:000005">
    <property type="entry name" value="Bcr/CflA family efflux transporter"/>
    <property type="match status" value="1"/>
</dbReference>
<evidence type="ECO:0000256" key="4">
    <source>
        <dbReference type="ARBA" id="ARBA00022475"/>
    </source>
</evidence>
<keyword evidence="5 8" id="KW-0812">Transmembrane</keyword>
<evidence type="ECO:0000256" key="8">
    <source>
        <dbReference type="SAM" id="Phobius"/>
    </source>
</evidence>
<evidence type="ECO:0000256" key="6">
    <source>
        <dbReference type="ARBA" id="ARBA00022989"/>
    </source>
</evidence>
<reference evidence="10 11" key="1">
    <citation type="submission" date="2019-05" db="EMBL/GenBank/DDBJ databases">
        <authorList>
            <consortium name="Pathogen Informatics"/>
        </authorList>
    </citation>
    <scope>NUCLEOTIDE SEQUENCE [LARGE SCALE GENOMIC DNA]</scope>
    <source>
        <strain evidence="10 11">NCTC11429</strain>
    </source>
</reference>
<feature type="transmembrane region" description="Helical" evidence="8">
    <location>
        <begin position="314"/>
        <end position="337"/>
    </location>
</feature>
<dbReference type="PANTHER" id="PTHR23502:SF132">
    <property type="entry name" value="POLYAMINE TRANSPORTER 2-RELATED"/>
    <property type="match status" value="1"/>
</dbReference>
<organism evidence="10 11">
    <name type="scientific">Sphingobacterium thalpophilum</name>
    <dbReference type="NCBI Taxonomy" id="259"/>
    <lineage>
        <taxon>Bacteria</taxon>
        <taxon>Pseudomonadati</taxon>
        <taxon>Bacteroidota</taxon>
        <taxon>Sphingobacteriia</taxon>
        <taxon>Sphingobacteriales</taxon>
        <taxon>Sphingobacteriaceae</taxon>
        <taxon>Sphingobacterium</taxon>
    </lineage>
</organism>
<feature type="domain" description="Major facilitator superfamily (MFS) profile" evidence="9">
    <location>
        <begin position="1"/>
        <end position="399"/>
    </location>
</feature>
<dbReference type="AlphaFoldDB" id="A0A4U9UBW4"/>
<dbReference type="GeneID" id="78461243"/>
<keyword evidence="7 8" id="KW-0472">Membrane</keyword>
<evidence type="ECO:0000313" key="10">
    <source>
        <dbReference type="EMBL" id="VTR29439.1"/>
    </source>
</evidence>
<dbReference type="InterPro" id="IPR036259">
    <property type="entry name" value="MFS_trans_sf"/>
</dbReference>
<dbReference type="Pfam" id="PF07690">
    <property type="entry name" value="MFS_1"/>
    <property type="match status" value="1"/>
</dbReference>
<accession>A0A4U9UBW4</accession>
<dbReference type="Gene3D" id="1.20.1720.10">
    <property type="entry name" value="Multidrug resistance protein D"/>
    <property type="match status" value="1"/>
</dbReference>
<evidence type="ECO:0000313" key="11">
    <source>
        <dbReference type="Proteomes" id="UP000308196"/>
    </source>
</evidence>
<comment type="similarity">
    <text evidence="2">Belongs to the major facilitator superfamily. Bcr/CmlA family.</text>
</comment>
<feature type="transmembrane region" description="Helical" evidence="8">
    <location>
        <begin position="54"/>
        <end position="71"/>
    </location>
</feature>
<feature type="transmembrane region" description="Helical" evidence="8">
    <location>
        <begin position="222"/>
        <end position="248"/>
    </location>
</feature>
<feature type="transmembrane region" description="Helical" evidence="8">
    <location>
        <begin position="171"/>
        <end position="189"/>
    </location>
</feature>
<feature type="transmembrane region" description="Helical" evidence="8">
    <location>
        <begin position="17"/>
        <end position="34"/>
    </location>
</feature>
<dbReference type="GO" id="GO:1990961">
    <property type="term" value="P:xenobiotic detoxification by transmembrane export across the plasma membrane"/>
    <property type="evidence" value="ECO:0007669"/>
    <property type="project" value="InterPro"/>
</dbReference>
<feature type="transmembrane region" description="Helical" evidence="8">
    <location>
        <begin position="349"/>
        <end position="369"/>
    </location>
</feature>
<feature type="transmembrane region" description="Helical" evidence="8">
    <location>
        <begin position="375"/>
        <end position="394"/>
    </location>
</feature>
<dbReference type="InterPro" id="IPR020846">
    <property type="entry name" value="MFS_dom"/>
</dbReference>
<evidence type="ECO:0000256" key="1">
    <source>
        <dbReference type="ARBA" id="ARBA00004651"/>
    </source>
</evidence>
<name>A0A4U9UBW4_9SPHI</name>
<keyword evidence="3" id="KW-0813">Transport</keyword>
<dbReference type="PANTHER" id="PTHR23502">
    <property type="entry name" value="MAJOR FACILITATOR SUPERFAMILY"/>
    <property type="match status" value="1"/>
</dbReference>
<dbReference type="RefSeq" id="WP_081817867.1">
    <property type="nucleotide sequence ID" value="NZ_LR590484.1"/>
</dbReference>
<dbReference type="InterPro" id="IPR004812">
    <property type="entry name" value="Efflux_drug-R_Bcr/CmlA"/>
</dbReference>
<feature type="transmembrane region" description="Helical" evidence="8">
    <location>
        <begin position="83"/>
        <end position="104"/>
    </location>
</feature>
<evidence type="ECO:0000256" key="7">
    <source>
        <dbReference type="ARBA" id="ARBA00023136"/>
    </source>
</evidence>
<comment type="subcellular location">
    <subcellularLocation>
        <location evidence="1">Cell membrane</location>
        <topology evidence="1">Multi-pass membrane protein</topology>
    </subcellularLocation>
</comment>
<keyword evidence="6 8" id="KW-1133">Transmembrane helix</keyword>
<dbReference type="Proteomes" id="UP000308196">
    <property type="component" value="Chromosome"/>
</dbReference>
<dbReference type="SUPFAM" id="SSF103473">
    <property type="entry name" value="MFS general substrate transporter"/>
    <property type="match status" value="1"/>
</dbReference>
<proteinExistence type="inferred from homology"/>
<dbReference type="NCBIfam" id="TIGR00710">
    <property type="entry name" value="efflux_Bcr_CflA"/>
    <property type="match status" value="1"/>
</dbReference>
<dbReference type="EMBL" id="LR590484">
    <property type="protein sequence ID" value="VTR29439.1"/>
    <property type="molecule type" value="Genomic_DNA"/>
</dbReference>
<dbReference type="InterPro" id="IPR011701">
    <property type="entry name" value="MFS"/>
</dbReference>
<keyword evidence="4" id="KW-1003">Cell membrane</keyword>
<evidence type="ECO:0000256" key="2">
    <source>
        <dbReference type="ARBA" id="ARBA00006236"/>
    </source>
</evidence>
<dbReference type="CDD" id="cd17320">
    <property type="entry name" value="MFS_MdfA_MDR_like"/>
    <property type="match status" value="1"/>
</dbReference>
<evidence type="ECO:0000259" key="9">
    <source>
        <dbReference type="PROSITE" id="PS50850"/>
    </source>
</evidence>
<evidence type="ECO:0000256" key="5">
    <source>
        <dbReference type="ARBA" id="ARBA00022692"/>
    </source>
</evidence>
<feature type="transmembrane region" description="Helical" evidence="8">
    <location>
        <begin position="110"/>
        <end position="128"/>
    </location>
</feature>
<dbReference type="KEGG" id="stha:NCTC11429_00427"/>
<dbReference type="STRING" id="1123265.GCA_000686625_03181"/>
<dbReference type="GO" id="GO:0042910">
    <property type="term" value="F:xenobiotic transmembrane transporter activity"/>
    <property type="evidence" value="ECO:0007669"/>
    <property type="project" value="InterPro"/>
</dbReference>
<sequence>MGNTSNNQVITNHKSNWFLLSLLGALMAFTSLSTDVYLPALPQMQTDLKGNVELTITGFLIGFAVAQIFWGPFSDRFGRKMPLILGLLLFIIGSVGCALSQNIFQMIFCRVIQAFGACVGPMLARAMVRDMYGRTKAAETLSTLMLIMAVAPIIGPLIGGQLIKISSWHSIFWFLSIIGGLILLATYWLKETLPIANRTNASIASAFSKYPALLKNRKFMRYTLCVTFYYVGAYAFIAGSPFVYITYYGIEPQHYGWLFAFNIVGLMLISFLNRILVKRFSLDALLRVATKTAMVAALILAIDAKWNIGGIYGIVIPAFVFFSMNGIIAATSTAAALDGVPEMAGAASALLGSLQYGSGIISTVLLAWLSDGTGWTMAWIMAFSAIAAVITISLKKGKNQISKNGMKISDFYTRRE</sequence>
<feature type="transmembrane region" description="Helical" evidence="8">
    <location>
        <begin position="254"/>
        <end position="272"/>
    </location>
</feature>
<feature type="transmembrane region" description="Helical" evidence="8">
    <location>
        <begin position="140"/>
        <end position="159"/>
    </location>
</feature>
<feature type="transmembrane region" description="Helical" evidence="8">
    <location>
        <begin position="284"/>
        <end position="302"/>
    </location>
</feature>
<dbReference type="GO" id="GO:0005886">
    <property type="term" value="C:plasma membrane"/>
    <property type="evidence" value="ECO:0007669"/>
    <property type="project" value="UniProtKB-SubCell"/>
</dbReference>
<dbReference type="PROSITE" id="PS50850">
    <property type="entry name" value="MFS"/>
    <property type="match status" value="1"/>
</dbReference>
<gene>
    <name evidence="10" type="primary">bcr</name>
    <name evidence="10" type="ORF">NCTC11429_00427</name>
</gene>
<evidence type="ECO:0000256" key="3">
    <source>
        <dbReference type="ARBA" id="ARBA00022448"/>
    </source>
</evidence>
<protein>
    <submittedName>
        <fullName evidence="10">Sulfonamide resistance protein</fullName>
    </submittedName>
</protein>